<dbReference type="Gene3D" id="3.40.50.2000">
    <property type="entry name" value="Glycogen Phosphorylase B"/>
    <property type="match status" value="2"/>
</dbReference>
<evidence type="ECO:0000313" key="3">
    <source>
        <dbReference type="Proteomes" id="UP000605990"/>
    </source>
</evidence>
<dbReference type="PANTHER" id="PTHR45947">
    <property type="entry name" value="SULFOQUINOVOSYL TRANSFERASE SQD2"/>
    <property type="match status" value="1"/>
</dbReference>
<dbReference type="Pfam" id="PF00534">
    <property type="entry name" value="Glycos_transf_1"/>
    <property type="match status" value="1"/>
</dbReference>
<evidence type="ECO:0000259" key="1">
    <source>
        <dbReference type="Pfam" id="PF00534"/>
    </source>
</evidence>
<dbReference type="RefSeq" id="WP_166124597.1">
    <property type="nucleotide sequence ID" value="NZ_JAANOQ010000001.1"/>
</dbReference>
<dbReference type="InterPro" id="IPR050194">
    <property type="entry name" value="Glycosyltransferase_grp1"/>
</dbReference>
<dbReference type="InterPro" id="IPR001296">
    <property type="entry name" value="Glyco_trans_1"/>
</dbReference>
<comment type="caution">
    <text evidence="2">The sequence shown here is derived from an EMBL/GenBank/DDBJ whole genome shotgun (WGS) entry which is preliminary data.</text>
</comment>
<feature type="domain" description="Glycosyl transferase family 1" evidence="1">
    <location>
        <begin position="196"/>
        <end position="346"/>
    </location>
</feature>
<dbReference type="SUPFAM" id="SSF53756">
    <property type="entry name" value="UDP-Glycosyltransferase/glycogen phosphorylase"/>
    <property type="match status" value="1"/>
</dbReference>
<dbReference type="EMBL" id="JACRUN010000001">
    <property type="protein sequence ID" value="MBC5833342.1"/>
    <property type="molecule type" value="Genomic_DNA"/>
</dbReference>
<gene>
    <name evidence="2" type="ORF">H8R27_00450</name>
</gene>
<accession>A0ABR7IV25</accession>
<evidence type="ECO:0000313" key="2">
    <source>
        <dbReference type="EMBL" id="MBC5833342.1"/>
    </source>
</evidence>
<keyword evidence="3" id="KW-1185">Reference proteome</keyword>
<reference evidence="2 3" key="1">
    <citation type="submission" date="2020-08" db="EMBL/GenBank/DDBJ databases">
        <title>Description of novel Flavobacterium F-408 isolate.</title>
        <authorList>
            <person name="Saticioglu I.B."/>
            <person name="Duman M."/>
            <person name="Altun S."/>
        </authorList>
    </citation>
    <scope>NUCLEOTIDE SEQUENCE [LARGE SCALE GENOMIC DNA]</scope>
    <source>
        <strain evidence="2 3">F-408</strain>
    </source>
</reference>
<dbReference type="CDD" id="cd01635">
    <property type="entry name" value="Glycosyltransferase_GTB-type"/>
    <property type="match status" value="1"/>
</dbReference>
<name>A0ABR7IV25_9FLAO</name>
<protein>
    <submittedName>
        <fullName evidence="2">Glycosyltransferase</fullName>
    </submittedName>
</protein>
<organism evidence="2 3">
    <name type="scientific">Flavobacterium bernardetii</name>
    <dbReference type="NCBI Taxonomy" id="2813823"/>
    <lineage>
        <taxon>Bacteria</taxon>
        <taxon>Pseudomonadati</taxon>
        <taxon>Bacteroidota</taxon>
        <taxon>Flavobacteriia</taxon>
        <taxon>Flavobacteriales</taxon>
        <taxon>Flavobacteriaceae</taxon>
        <taxon>Flavobacterium</taxon>
    </lineage>
</organism>
<proteinExistence type="predicted"/>
<dbReference type="PANTHER" id="PTHR45947:SF3">
    <property type="entry name" value="SULFOQUINOVOSYL TRANSFERASE SQD2"/>
    <property type="match status" value="1"/>
</dbReference>
<sequence length="373" mass="43164">MNFVIITHVQHIKENSKYYGYAPYVREMNIWLKYVNEVTVVAPIEKSKLDNIHLDYHHKNIKFKEVPNFNTTSFLNLLRTLFKLPFIVWTIFLAMKRADHIHLRCPGNMGLLGCLVQILFPNTPKTAKYAGNWDPNAKQPFSYKIQKWILNNTTLTKNMQVLVYGEWAGSSKNIKSFFTATYSEIKKESILPRSLKQKINFVFVGTLSIGKQPLYGIQLVDKLKNLGLDVQLSLFGDGVLRNELEKHIESNGLKNFIFLKGNQNKEHIEQAYKESHFLILASKSEGWPKVVAEAMFWGSLPLTTNVSCVNYMINSEKRGKLLSLNLEADTQLVYDLIHNETQYLNMCIEARNWSQHYTTEYFENEIIKLLAVS</sequence>
<dbReference type="Proteomes" id="UP000605990">
    <property type="component" value="Unassembled WGS sequence"/>
</dbReference>